<keyword evidence="3" id="KW-1185">Reference proteome</keyword>
<dbReference type="AlphaFoldDB" id="A0A4R3JYR5"/>
<keyword evidence="1" id="KW-0732">Signal</keyword>
<dbReference type="PROSITE" id="PS51257">
    <property type="entry name" value="PROKAR_LIPOPROTEIN"/>
    <property type="match status" value="1"/>
</dbReference>
<dbReference type="EMBL" id="SLZY01000006">
    <property type="protein sequence ID" value="TCS72134.1"/>
    <property type="molecule type" value="Genomic_DNA"/>
</dbReference>
<gene>
    <name evidence="2" type="ORF">EDC61_10648</name>
</gene>
<name>A0A4R3JYR5_9PROT</name>
<dbReference type="Proteomes" id="UP000295135">
    <property type="component" value="Unassembled WGS sequence"/>
</dbReference>
<sequence length="190" mass="20802">MKKLLLLGMTLLLASCANVSKVGPGEVAVKDQLTAKLDSAWNRVEFPSSGKSELWTTDGLTLDSLVFYVGVADGEPLAELAGRQDKQQARFRSAMPPHEIVELYGTVASEGGNSFKLDKLAPAAFLGNDGFRFDFTLLRKGDEVELKGVAYGAVRNGKLYLMTFRAPKLYYFNKHLGRVEAVARSLKLRG</sequence>
<feature type="chain" id="PRO_5020613171" description="Lipoprotein" evidence="1">
    <location>
        <begin position="20"/>
        <end position="190"/>
    </location>
</feature>
<dbReference type="RefSeq" id="WP_126463855.1">
    <property type="nucleotide sequence ID" value="NZ_AP018721.1"/>
</dbReference>
<comment type="caution">
    <text evidence="2">The sequence shown here is derived from an EMBL/GenBank/DDBJ whole genome shotgun (WGS) entry which is preliminary data.</text>
</comment>
<evidence type="ECO:0008006" key="4">
    <source>
        <dbReference type="Google" id="ProtNLM"/>
    </source>
</evidence>
<proteinExistence type="predicted"/>
<feature type="signal peptide" evidence="1">
    <location>
        <begin position="1"/>
        <end position="19"/>
    </location>
</feature>
<reference evidence="2 3" key="1">
    <citation type="submission" date="2019-03" db="EMBL/GenBank/DDBJ databases">
        <title>Genomic Encyclopedia of Type Strains, Phase IV (KMG-IV): sequencing the most valuable type-strain genomes for metagenomic binning, comparative biology and taxonomic classification.</title>
        <authorList>
            <person name="Goeker M."/>
        </authorList>
    </citation>
    <scope>NUCLEOTIDE SEQUENCE [LARGE SCALE GENOMIC DNA]</scope>
    <source>
        <strain evidence="2 3">DSM 103923</strain>
    </source>
</reference>
<evidence type="ECO:0000313" key="3">
    <source>
        <dbReference type="Proteomes" id="UP000295135"/>
    </source>
</evidence>
<accession>A0A4R3JYR5</accession>
<organism evidence="2 3">
    <name type="scientific">Sulfuritortus calidifontis</name>
    <dbReference type="NCBI Taxonomy" id="1914471"/>
    <lineage>
        <taxon>Bacteria</taxon>
        <taxon>Pseudomonadati</taxon>
        <taxon>Pseudomonadota</taxon>
        <taxon>Betaproteobacteria</taxon>
        <taxon>Nitrosomonadales</taxon>
        <taxon>Thiobacillaceae</taxon>
        <taxon>Sulfuritortus</taxon>
    </lineage>
</organism>
<evidence type="ECO:0000313" key="2">
    <source>
        <dbReference type="EMBL" id="TCS72134.1"/>
    </source>
</evidence>
<dbReference type="OrthoDB" id="8565768at2"/>
<evidence type="ECO:0000256" key="1">
    <source>
        <dbReference type="SAM" id="SignalP"/>
    </source>
</evidence>
<protein>
    <recommendedName>
        <fullName evidence="4">Lipoprotein</fullName>
    </recommendedName>
</protein>